<dbReference type="GO" id="GO:0005886">
    <property type="term" value="C:plasma membrane"/>
    <property type="evidence" value="ECO:0007669"/>
    <property type="project" value="UniProtKB-SubCell"/>
</dbReference>
<evidence type="ECO:0000256" key="8">
    <source>
        <dbReference type="ARBA" id="ARBA00022777"/>
    </source>
</evidence>
<evidence type="ECO:0000313" key="18">
    <source>
        <dbReference type="Proteomes" id="UP000001542"/>
    </source>
</evidence>
<keyword evidence="15" id="KW-0325">Glycoprotein</keyword>
<evidence type="ECO:0000256" key="11">
    <source>
        <dbReference type="ARBA" id="ARBA00023136"/>
    </source>
</evidence>
<evidence type="ECO:0000256" key="6">
    <source>
        <dbReference type="ARBA" id="ARBA00022729"/>
    </source>
</evidence>
<dbReference type="GO" id="GO:0005524">
    <property type="term" value="F:ATP binding"/>
    <property type="evidence" value="ECO:0007669"/>
    <property type="project" value="UniProtKB-KW"/>
</dbReference>
<dbReference type="Pfam" id="PF12810">
    <property type="entry name" value="ALK_LTK_GRD"/>
    <property type="match status" value="1"/>
</dbReference>
<evidence type="ECO:0000256" key="9">
    <source>
        <dbReference type="ARBA" id="ARBA00022840"/>
    </source>
</evidence>
<evidence type="ECO:0000256" key="12">
    <source>
        <dbReference type="ARBA" id="ARBA00023137"/>
    </source>
</evidence>
<evidence type="ECO:0000256" key="2">
    <source>
        <dbReference type="ARBA" id="ARBA00011902"/>
    </source>
</evidence>
<dbReference type="VEuPathDB" id="TrichDB:TVAG_188110"/>
<evidence type="ECO:0000256" key="10">
    <source>
        <dbReference type="ARBA" id="ARBA00022989"/>
    </source>
</evidence>
<evidence type="ECO:0000256" key="1">
    <source>
        <dbReference type="ARBA" id="ARBA00004251"/>
    </source>
</evidence>
<dbReference type="Proteomes" id="UP000001542">
    <property type="component" value="Unassembled WGS sequence"/>
</dbReference>
<keyword evidence="18" id="KW-1185">Reference proteome</keyword>
<organism evidence="17 18">
    <name type="scientific">Trichomonas vaginalis (strain ATCC PRA-98 / G3)</name>
    <dbReference type="NCBI Taxonomy" id="412133"/>
    <lineage>
        <taxon>Eukaryota</taxon>
        <taxon>Metamonada</taxon>
        <taxon>Parabasalia</taxon>
        <taxon>Trichomonadida</taxon>
        <taxon>Trichomonadidae</taxon>
        <taxon>Trichomonas</taxon>
    </lineage>
</organism>
<keyword evidence="14" id="KW-0675">Receptor</keyword>
<keyword evidence="7" id="KW-0547">Nucleotide-binding</keyword>
<evidence type="ECO:0000256" key="5">
    <source>
        <dbReference type="ARBA" id="ARBA00022692"/>
    </source>
</evidence>
<name>A2DV33_TRIV3</name>
<reference evidence="17" key="1">
    <citation type="submission" date="2006-10" db="EMBL/GenBank/DDBJ databases">
        <authorList>
            <person name="Amadeo P."/>
            <person name="Zhao Q."/>
            <person name="Wortman J."/>
            <person name="Fraser-Liggett C."/>
            <person name="Carlton J."/>
        </authorList>
    </citation>
    <scope>NUCLEOTIDE SEQUENCE</scope>
    <source>
        <strain evidence="17">G3</strain>
    </source>
</reference>
<dbReference type="EC" id="2.7.10.1" evidence="2"/>
<reference evidence="17" key="2">
    <citation type="journal article" date="2007" name="Science">
        <title>Draft genome sequence of the sexually transmitted pathogen Trichomonas vaginalis.</title>
        <authorList>
            <person name="Carlton J.M."/>
            <person name="Hirt R.P."/>
            <person name="Silva J.C."/>
            <person name="Delcher A.L."/>
            <person name="Schatz M."/>
            <person name="Zhao Q."/>
            <person name="Wortman J.R."/>
            <person name="Bidwell S.L."/>
            <person name="Alsmark U.C.M."/>
            <person name="Besteiro S."/>
            <person name="Sicheritz-Ponten T."/>
            <person name="Noel C.J."/>
            <person name="Dacks J.B."/>
            <person name="Foster P.G."/>
            <person name="Simillion C."/>
            <person name="Van de Peer Y."/>
            <person name="Miranda-Saavedra D."/>
            <person name="Barton G.J."/>
            <person name="Westrop G.D."/>
            <person name="Mueller S."/>
            <person name="Dessi D."/>
            <person name="Fiori P.L."/>
            <person name="Ren Q."/>
            <person name="Paulsen I."/>
            <person name="Zhang H."/>
            <person name="Bastida-Corcuera F.D."/>
            <person name="Simoes-Barbosa A."/>
            <person name="Brown M.T."/>
            <person name="Hayes R.D."/>
            <person name="Mukherjee M."/>
            <person name="Okumura C.Y."/>
            <person name="Schneider R."/>
            <person name="Smith A.J."/>
            <person name="Vanacova S."/>
            <person name="Villalvazo M."/>
            <person name="Haas B.J."/>
            <person name="Pertea M."/>
            <person name="Feldblyum T.V."/>
            <person name="Utterback T.R."/>
            <person name="Shu C.L."/>
            <person name="Osoegawa K."/>
            <person name="de Jong P.J."/>
            <person name="Hrdy I."/>
            <person name="Horvathova L."/>
            <person name="Zubacova Z."/>
            <person name="Dolezal P."/>
            <person name="Malik S.B."/>
            <person name="Logsdon J.M. Jr."/>
            <person name="Henze K."/>
            <person name="Gupta A."/>
            <person name="Wang C.C."/>
            <person name="Dunne R.L."/>
            <person name="Upcroft J.A."/>
            <person name="Upcroft P."/>
            <person name="White O."/>
            <person name="Salzberg S.L."/>
            <person name="Tang P."/>
            <person name="Chiu C.-H."/>
            <person name="Lee Y.-S."/>
            <person name="Embley T.M."/>
            <person name="Coombs G.H."/>
            <person name="Mottram J.C."/>
            <person name="Tachezy J."/>
            <person name="Fraser-Liggett C.M."/>
            <person name="Johnson P.J."/>
        </authorList>
    </citation>
    <scope>NUCLEOTIDE SEQUENCE [LARGE SCALE GENOMIC DNA]</scope>
    <source>
        <strain evidence="17">G3</strain>
    </source>
</reference>
<comment type="subcellular location">
    <subcellularLocation>
        <location evidence="1">Cell membrane</location>
        <topology evidence="1">Single-pass type I membrane protein</topology>
    </subcellularLocation>
</comment>
<evidence type="ECO:0000256" key="3">
    <source>
        <dbReference type="ARBA" id="ARBA00022475"/>
    </source>
</evidence>
<keyword evidence="11" id="KW-0472">Membrane</keyword>
<sequence>MYSPYTTYGGGGPGQFCGGGSSDIRLKPGDFEEFDGLKSRIIVAGGSGSGDGIEGVTELDQGGSAGGLAGFSSQLNYSNGGSHISGGFGEGVYKGRFGFGGGNKDRTLENGIDGNGSGGGGYFGGSASRNDSYAGGAGGSSFISGHKGCIAIAEDFTEENMKFSESYDPSIHFSGLSFFNTEMIDGNHYMPLPNGSYGYGNTGNGVIRIT</sequence>
<evidence type="ECO:0000256" key="15">
    <source>
        <dbReference type="ARBA" id="ARBA00023180"/>
    </source>
</evidence>
<feature type="domain" description="ALK/LTK-like glycine-rich" evidence="16">
    <location>
        <begin position="6"/>
        <end position="210"/>
    </location>
</feature>
<evidence type="ECO:0000256" key="4">
    <source>
        <dbReference type="ARBA" id="ARBA00022679"/>
    </source>
</evidence>
<dbReference type="RefSeq" id="XP_001327983.1">
    <property type="nucleotide sequence ID" value="XM_001327948.1"/>
</dbReference>
<protein>
    <recommendedName>
        <fullName evidence="2">receptor protein-tyrosine kinase</fullName>
        <ecNumber evidence="2">2.7.10.1</ecNumber>
    </recommendedName>
</protein>
<keyword evidence="13" id="KW-1015">Disulfide bond</keyword>
<gene>
    <name evidence="17" type="ORF">TVAG_188110</name>
</gene>
<dbReference type="KEGG" id="tva:4773767"/>
<dbReference type="InterPro" id="IPR055163">
    <property type="entry name" value="ALK/LTK-like_GRD"/>
</dbReference>
<keyword evidence="9" id="KW-0067">ATP-binding</keyword>
<evidence type="ECO:0000313" key="17">
    <source>
        <dbReference type="EMBL" id="EAY15760.1"/>
    </source>
</evidence>
<keyword evidence="4" id="KW-0808">Transferase</keyword>
<dbReference type="EMBL" id="DS113251">
    <property type="protein sequence ID" value="EAY15760.1"/>
    <property type="molecule type" value="Genomic_DNA"/>
</dbReference>
<dbReference type="GO" id="GO:0004714">
    <property type="term" value="F:transmembrane receptor protein tyrosine kinase activity"/>
    <property type="evidence" value="ECO:0007669"/>
    <property type="project" value="UniProtKB-EC"/>
</dbReference>
<keyword evidence="12" id="KW-0829">Tyrosine-protein kinase</keyword>
<dbReference type="AlphaFoldDB" id="A2DV33"/>
<keyword evidence="6" id="KW-0732">Signal</keyword>
<evidence type="ECO:0000256" key="14">
    <source>
        <dbReference type="ARBA" id="ARBA00023170"/>
    </source>
</evidence>
<evidence type="ECO:0000256" key="7">
    <source>
        <dbReference type="ARBA" id="ARBA00022741"/>
    </source>
</evidence>
<evidence type="ECO:0000256" key="13">
    <source>
        <dbReference type="ARBA" id="ARBA00023157"/>
    </source>
</evidence>
<keyword evidence="10" id="KW-1133">Transmembrane helix</keyword>
<keyword evidence="5" id="KW-0812">Transmembrane</keyword>
<evidence type="ECO:0000259" key="16">
    <source>
        <dbReference type="Pfam" id="PF12810"/>
    </source>
</evidence>
<accession>A2DV33</accession>
<keyword evidence="3" id="KW-1003">Cell membrane</keyword>
<dbReference type="InParanoid" id="A2DV33"/>
<keyword evidence="8" id="KW-0418">Kinase</keyword>
<proteinExistence type="predicted"/>
<dbReference type="VEuPathDB" id="TrichDB:TVAGG3_0940830"/>